<evidence type="ECO:0000313" key="3">
    <source>
        <dbReference type="Proteomes" id="UP000822476"/>
    </source>
</evidence>
<feature type="region of interest" description="Disordered" evidence="1">
    <location>
        <begin position="1"/>
        <end position="22"/>
    </location>
</feature>
<comment type="caution">
    <text evidence="2">The sequence shown here is derived from an EMBL/GenBank/DDBJ whole genome shotgun (WGS) entry which is preliminary data.</text>
</comment>
<evidence type="ECO:0000256" key="1">
    <source>
        <dbReference type="SAM" id="MobiDB-lite"/>
    </source>
</evidence>
<dbReference type="Proteomes" id="UP000822476">
    <property type="component" value="Unassembled WGS sequence"/>
</dbReference>
<name>A0A8S9Z3T5_9TREM</name>
<evidence type="ECO:0000313" key="2">
    <source>
        <dbReference type="EMBL" id="KAF7258538.1"/>
    </source>
</evidence>
<proteinExistence type="predicted"/>
<reference evidence="2" key="1">
    <citation type="submission" date="2019-07" db="EMBL/GenBank/DDBJ databases">
        <title>Annotation for the trematode Paragonimus miyazaki's.</title>
        <authorList>
            <person name="Choi Y.-J."/>
        </authorList>
    </citation>
    <scope>NUCLEOTIDE SEQUENCE</scope>
    <source>
        <strain evidence="2">Japan</strain>
    </source>
</reference>
<accession>A0A8S9Z3T5</accession>
<keyword evidence="3" id="KW-1185">Reference proteome</keyword>
<sequence>MTSNGHTMKQFTSTGVGPRTSTKTHILTLGNSRVHESFKKEMNEIEHDRLQPILQQYIFNLGSHYNLIDGTGGADSVVNVLHVDNLPEDRINDSRPHIRPQLHEIKQQYTLKSKELRGSLYYVDKQQHWQPEARVNFEYIPNESTILEQSEYASSVHLDESELPYGFGFDDGAPMRVTTVGFVCPQKKARDYSG</sequence>
<gene>
    <name evidence="2" type="ORF">EG68_04503</name>
</gene>
<dbReference type="OrthoDB" id="10390494at2759"/>
<dbReference type="AlphaFoldDB" id="A0A8S9Z3T5"/>
<dbReference type="EMBL" id="JTDE01001669">
    <property type="protein sequence ID" value="KAF7258538.1"/>
    <property type="molecule type" value="Genomic_DNA"/>
</dbReference>
<organism evidence="2 3">
    <name type="scientific">Paragonimus skrjabini miyazakii</name>
    <dbReference type="NCBI Taxonomy" id="59628"/>
    <lineage>
        <taxon>Eukaryota</taxon>
        <taxon>Metazoa</taxon>
        <taxon>Spiralia</taxon>
        <taxon>Lophotrochozoa</taxon>
        <taxon>Platyhelminthes</taxon>
        <taxon>Trematoda</taxon>
        <taxon>Digenea</taxon>
        <taxon>Plagiorchiida</taxon>
        <taxon>Troglotremata</taxon>
        <taxon>Troglotrematidae</taxon>
        <taxon>Paragonimus</taxon>
    </lineage>
</organism>
<protein>
    <submittedName>
        <fullName evidence="2">Uncharacterized protein</fullName>
    </submittedName>
</protein>